<accession>A0A4Q1KL86</accession>
<name>A0A4Q1KL86_9FLAO</name>
<dbReference type="InterPro" id="IPR024294">
    <property type="entry name" value="DUF3810"/>
</dbReference>
<dbReference type="OrthoDB" id="1048788at2"/>
<proteinExistence type="predicted"/>
<keyword evidence="1" id="KW-1133">Transmembrane helix</keyword>
<protein>
    <submittedName>
        <fullName evidence="2">DUF3810 domain-containing protein</fullName>
    </submittedName>
</protein>
<organism evidence="2 3">
    <name type="scientific">Flavobacterium piscinae</name>
    <dbReference type="NCBI Taxonomy" id="2506424"/>
    <lineage>
        <taxon>Bacteria</taxon>
        <taxon>Pseudomonadati</taxon>
        <taxon>Bacteroidota</taxon>
        <taxon>Flavobacteriia</taxon>
        <taxon>Flavobacteriales</taxon>
        <taxon>Flavobacteriaceae</taxon>
        <taxon>Flavobacterium</taxon>
    </lineage>
</organism>
<dbReference type="Pfam" id="PF12725">
    <property type="entry name" value="DUF3810"/>
    <property type="match status" value="1"/>
</dbReference>
<feature type="transmembrane region" description="Helical" evidence="1">
    <location>
        <begin position="86"/>
        <end position="104"/>
    </location>
</feature>
<dbReference type="EMBL" id="SBKQ01000011">
    <property type="protein sequence ID" value="RXR30691.1"/>
    <property type="molecule type" value="Genomic_DNA"/>
</dbReference>
<gene>
    <name evidence="2" type="ORF">EQG68_10905</name>
</gene>
<sequence>MQKKYILPLLLLIQLIVLKITSLFPKFIEEYYSNGIYPVISKVSRITFGFTKVSIGDVIYGIVLFFVFRWFWNVRKTWKISWKDNLLKVLSFASVFYFLFHFLWATNYHRIPMYEKLEIEKEYSIEELEAFTLKMIKKTNAIHKQITKNDSVKVIVPYSTQEIFDLSVKSYTSVEKEFPFLKYEKTSIKPSLISVPLSYMGFGGYLNPFTNEAQVNDRLPKYNFPTTTLHEMAHQIGYASESEANFIGFLTSIKSEDVYFQYSGYSFAVKHCLRNLERIEEGRSEKFLSLLNPGILKNFDESKQFHEEYETFLEPIFKTFYDNFLKFNQQKDGLEGYSKFVGLMIGMESK</sequence>
<evidence type="ECO:0000313" key="2">
    <source>
        <dbReference type="EMBL" id="RXR30691.1"/>
    </source>
</evidence>
<dbReference type="Proteomes" id="UP000289734">
    <property type="component" value="Unassembled WGS sequence"/>
</dbReference>
<keyword evidence="1" id="KW-0472">Membrane</keyword>
<keyword evidence="3" id="KW-1185">Reference proteome</keyword>
<evidence type="ECO:0000313" key="3">
    <source>
        <dbReference type="Proteomes" id="UP000289734"/>
    </source>
</evidence>
<keyword evidence="1" id="KW-0812">Transmembrane</keyword>
<dbReference type="AlphaFoldDB" id="A0A4Q1KL86"/>
<reference evidence="3" key="1">
    <citation type="submission" date="2019-01" db="EMBL/GenBank/DDBJ databases">
        <title>Cytophagaceae bacterium strain CAR-16.</title>
        <authorList>
            <person name="Chen W.-M."/>
        </authorList>
    </citation>
    <scope>NUCLEOTIDE SEQUENCE [LARGE SCALE GENOMIC DNA]</scope>
    <source>
        <strain evidence="3">ICH-30</strain>
    </source>
</reference>
<comment type="caution">
    <text evidence="2">The sequence shown here is derived from an EMBL/GenBank/DDBJ whole genome shotgun (WGS) entry which is preliminary data.</text>
</comment>
<evidence type="ECO:0000256" key="1">
    <source>
        <dbReference type="SAM" id="Phobius"/>
    </source>
</evidence>